<dbReference type="OrthoDB" id="5471795at2"/>
<dbReference type="SUPFAM" id="SSF52172">
    <property type="entry name" value="CheY-like"/>
    <property type="match status" value="1"/>
</dbReference>
<sequence length="137" mass="14688">MAICSGDKTVRDALREAALEMGFGVRLADGCGDLPDLLAATGDGLPYAAALIDIDEGSFDMDFFARLGRTAPKTRLIALSRTRHHPELRQALETHIFASLSLPVAKDELAICLKDLTTPGAQAVGHGPYKRQAEVLE</sequence>
<dbReference type="AlphaFoldDB" id="S7UJ37"/>
<name>S7UJ37_9BACT</name>
<accession>S7UJ37</accession>
<keyword evidence="2" id="KW-1185">Reference proteome</keyword>
<gene>
    <name evidence="1" type="ORF">dsat_0640</name>
</gene>
<dbReference type="PATRIC" id="fig|1121439.3.peg.1997"/>
<proteinExistence type="predicted"/>
<dbReference type="RefSeq" id="WP_020887337.1">
    <property type="nucleotide sequence ID" value="NZ_ATHI01000027.1"/>
</dbReference>
<organism evidence="1 2">
    <name type="scientific">Alkalidesulfovibrio alkalitolerans DSM 16529</name>
    <dbReference type="NCBI Taxonomy" id="1121439"/>
    <lineage>
        <taxon>Bacteria</taxon>
        <taxon>Pseudomonadati</taxon>
        <taxon>Thermodesulfobacteriota</taxon>
        <taxon>Desulfovibrionia</taxon>
        <taxon>Desulfovibrionales</taxon>
        <taxon>Desulfovibrionaceae</taxon>
        <taxon>Alkalidesulfovibrio</taxon>
    </lineage>
</organism>
<reference evidence="1 2" key="1">
    <citation type="journal article" date="2013" name="Genome Announc.">
        <title>Draft genome sequences for three mercury-methylating, sulfate-reducing bacteria.</title>
        <authorList>
            <person name="Brown S.D."/>
            <person name="Hurt R.A.Jr."/>
            <person name="Gilmour C.C."/>
            <person name="Elias D.A."/>
        </authorList>
    </citation>
    <scope>NUCLEOTIDE SEQUENCE [LARGE SCALE GENOMIC DNA]</scope>
    <source>
        <strain evidence="1 2">DSM 16529</strain>
    </source>
</reference>
<protein>
    <recommendedName>
        <fullName evidence="3">Response regulator receiver protein</fullName>
    </recommendedName>
</protein>
<dbReference type="Proteomes" id="UP000014975">
    <property type="component" value="Unassembled WGS sequence"/>
</dbReference>
<dbReference type="STRING" id="1121439.dsat_0640"/>
<evidence type="ECO:0000313" key="1">
    <source>
        <dbReference type="EMBL" id="EPR32288.1"/>
    </source>
</evidence>
<evidence type="ECO:0000313" key="2">
    <source>
        <dbReference type="Proteomes" id="UP000014975"/>
    </source>
</evidence>
<dbReference type="InterPro" id="IPR011006">
    <property type="entry name" value="CheY-like_superfamily"/>
</dbReference>
<evidence type="ECO:0008006" key="3">
    <source>
        <dbReference type="Google" id="ProtNLM"/>
    </source>
</evidence>
<dbReference type="EMBL" id="ATHI01000027">
    <property type="protein sequence ID" value="EPR32288.1"/>
    <property type="molecule type" value="Genomic_DNA"/>
</dbReference>
<comment type="caution">
    <text evidence="1">The sequence shown here is derived from an EMBL/GenBank/DDBJ whole genome shotgun (WGS) entry which is preliminary data.</text>
</comment>